<accession>A0A225D622</accession>
<dbReference type="Proteomes" id="UP000214646">
    <property type="component" value="Unassembled WGS sequence"/>
</dbReference>
<evidence type="ECO:0000313" key="2">
    <source>
        <dbReference type="EMBL" id="OWK36912.1"/>
    </source>
</evidence>
<reference evidence="3" key="1">
    <citation type="submission" date="2017-06" db="EMBL/GenBank/DDBJ databases">
        <title>Genome analysis of Fimbriiglobus ruber SP5, the first member of the order Planctomycetales with confirmed chitinolytic capability.</title>
        <authorList>
            <person name="Ravin N.V."/>
            <person name="Rakitin A.L."/>
            <person name="Ivanova A.A."/>
            <person name="Beletsky A.V."/>
            <person name="Kulichevskaya I.S."/>
            <person name="Mardanov A.V."/>
            <person name="Dedysh S.N."/>
        </authorList>
    </citation>
    <scope>NUCLEOTIDE SEQUENCE [LARGE SCALE GENOMIC DNA]</scope>
    <source>
        <strain evidence="3">SP5</strain>
    </source>
</reference>
<gene>
    <name evidence="2" type="ORF">FRUB_07964</name>
</gene>
<proteinExistence type="predicted"/>
<dbReference type="RefSeq" id="WP_161967890.1">
    <property type="nucleotide sequence ID" value="NZ_NIDE01000016.1"/>
</dbReference>
<dbReference type="Pfam" id="PF04233">
    <property type="entry name" value="Phage_Mu_F"/>
    <property type="match status" value="1"/>
</dbReference>
<evidence type="ECO:0000313" key="3">
    <source>
        <dbReference type="Proteomes" id="UP000214646"/>
    </source>
</evidence>
<evidence type="ECO:0000259" key="1">
    <source>
        <dbReference type="Pfam" id="PF04233"/>
    </source>
</evidence>
<protein>
    <submittedName>
        <fullName evidence="2">Phage protein</fullName>
    </submittedName>
</protein>
<dbReference type="InterPro" id="IPR006528">
    <property type="entry name" value="Phage_head_morphogenesis_dom"/>
</dbReference>
<dbReference type="AlphaFoldDB" id="A0A225D622"/>
<sequence length="281" mass="31339">MQTIRKQPWSNRSQKGIVKGKPLTPSAAIEQRYYNALHVLIARMIAETELELKKLFKTEHAEEYFAQDASISSQARILTNALIKKYTDLFASLSRPMAEEFARESNKSSDIAVKSSIRHLSDELTLPTKTINSGPLNDILTATVAENVGLIKSIPAQYLSGVQGAVMRSITTGNGMQDLVPYLQKHKGITLRRARFIAQDQTKKAMTALSFERMKRVGITSAIWRHTSGSRHPRKTHIDMDGKPFNISEGLYDSAVKKNVKPGELPGCACRAQPILQFNED</sequence>
<dbReference type="EMBL" id="NIDE01000016">
    <property type="protein sequence ID" value="OWK36912.1"/>
    <property type="molecule type" value="Genomic_DNA"/>
</dbReference>
<organism evidence="2 3">
    <name type="scientific">Fimbriiglobus ruber</name>
    <dbReference type="NCBI Taxonomy" id="1908690"/>
    <lineage>
        <taxon>Bacteria</taxon>
        <taxon>Pseudomonadati</taxon>
        <taxon>Planctomycetota</taxon>
        <taxon>Planctomycetia</taxon>
        <taxon>Gemmatales</taxon>
        <taxon>Gemmataceae</taxon>
        <taxon>Fimbriiglobus</taxon>
    </lineage>
</organism>
<name>A0A225D622_9BACT</name>
<comment type="caution">
    <text evidence="2">The sequence shown here is derived from an EMBL/GenBank/DDBJ whole genome shotgun (WGS) entry which is preliminary data.</text>
</comment>
<keyword evidence="3" id="KW-1185">Reference proteome</keyword>
<feature type="domain" description="Phage head morphogenesis" evidence="1">
    <location>
        <begin position="162"/>
        <end position="272"/>
    </location>
</feature>
<dbReference type="OrthoDB" id="62511at2"/>